<feature type="domain" description="Nuclear receptor" evidence="10">
    <location>
        <begin position="41"/>
        <end position="117"/>
    </location>
</feature>
<dbReference type="PROSITE" id="PS00031">
    <property type="entry name" value="NUCLEAR_REC_DBD_1"/>
    <property type="match status" value="1"/>
</dbReference>
<evidence type="ECO:0000256" key="6">
    <source>
        <dbReference type="ARBA" id="ARBA00023125"/>
    </source>
</evidence>
<gene>
    <name evidence="11" type="ORF">NQ317_000507</name>
</gene>
<keyword evidence="3" id="KW-0863">Zinc-finger</keyword>
<feature type="non-terminal residue" evidence="11">
    <location>
        <position position="1"/>
    </location>
</feature>
<keyword evidence="12" id="KW-1185">Reference proteome</keyword>
<dbReference type="SMART" id="SM00399">
    <property type="entry name" value="ZnF_C4"/>
    <property type="match status" value="1"/>
</dbReference>
<name>A0ABQ9JM33_9CUCU</name>
<reference evidence="11" key="1">
    <citation type="journal article" date="2023" name="Insect Mol. Biol.">
        <title>Genome sequencing provides insights into the evolution of gene families encoding plant cell wall-degrading enzymes in longhorned beetles.</title>
        <authorList>
            <person name="Shin N.R."/>
            <person name="Okamura Y."/>
            <person name="Kirsch R."/>
            <person name="Pauchet Y."/>
        </authorList>
    </citation>
    <scope>NUCLEOTIDE SEQUENCE</scope>
    <source>
        <strain evidence="11">MMC_N1</strain>
    </source>
</reference>
<comment type="caution">
    <text evidence="11">The sequence shown here is derived from an EMBL/GenBank/DDBJ whole genome shotgun (WGS) entry which is preliminary data.</text>
</comment>
<dbReference type="SUPFAM" id="SSF48508">
    <property type="entry name" value="Nuclear receptor ligand-binding domain"/>
    <property type="match status" value="1"/>
</dbReference>
<evidence type="ECO:0000313" key="11">
    <source>
        <dbReference type="EMBL" id="KAJ8979296.1"/>
    </source>
</evidence>
<evidence type="ECO:0000256" key="9">
    <source>
        <dbReference type="ARBA" id="ARBA00023242"/>
    </source>
</evidence>
<evidence type="ECO:0000313" key="12">
    <source>
        <dbReference type="Proteomes" id="UP001162164"/>
    </source>
</evidence>
<keyword evidence="6" id="KW-0238">DNA-binding</keyword>
<sequence length="342" mass="39037">RFPTPSRRMSICVVHLTFSLKYFSDCPNFHTQYLGRTLPSPVPCRVCGDRSYGKHYGVYCCDGCSCFFKRSVRRNVLYTCISGDGRCIIDKARRNWCPCCRLQKCFAVNMNISAVQEERGPRKPKLHHLSRQPPSPVYASISDHHIKFIYAQTYSLEAGPSFELAAQIFLAAVKQARCTSGFGRLNRHSQNTILGWYVPVEIGDVSHLFQPAVRNRHLWAPLFILKASYWTSDICNILPVLRNIASHMQLLDMDRISIELFENILLCRMDLLNDKEQARLADDLLQESIEALILHLGNNKRRFIKILLSMAWLNTPSSVILHSVLFKPIIGIVPIETVIATI</sequence>
<dbReference type="InterPro" id="IPR013088">
    <property type="entry name" value="Znf_NHR/GATA"/>
</dbReference>
<keyword evidence="4" id="KW-0862">Zinc</keyword>
<protein>
    <recommendedName>
        <fullName evidence="10">Nuclear receptor domain-containing protein</fullName>
    </recommendedName>
</protein>
<dbReference type="EMBL" id="JAPWTJ010000353">
    <property type="protein sequence ID" value="KAJ8979296.1"/>
    <property type="molecule type" value="Genomic_DNA"/>
</dbReference>
<dbReference type="PANTHER" id="PTHR24083">
    <property type="entry name" value="NUCLEAR HORMONE RECEPTOR"/>
    <property type="match status" value="1"/>
</dbReference>
<evidence type="ECO:0000256" key="2">
    <source>
        <dbReference type="ARBA" id="ARBA00022723"/>
    </source>
</evidence>
<evidence type="ECO:0000256" key="7">
    <source>
        <dbReference type="ARBA" id="ARBA00023163"/>
    </source>
</evidence>
<dbReference type="InterPro" id="IPR001628">
    <property type="entry name" value="Znf_hrmn_rcpt"/>
</dbReference>
<accession>A0ABQ9JM33</accession>
<proteinExistence type="predicted"/>
<evidence type="ECO:0000256" key="5">
    <source>
        <dbReference type="ARBA" id="ARBA00023015"/>
    </source>
</evidence>
<organism evidence="11 12">
    <name type="scientific">Molorchus minor</name>
    <dbReference type="NCBI Taxonomy" id="1323400"/>
    <lineage>
        <taxon>Eukaryota</taxon>
        <taxon>Metazoa</taxon>
        <taxon>Ecdysozoa</taxon>
        <taxon>Arthropoda</taxon>
        <taxon>Hexapoda</taxon>
        <taxon>Insecta</taxon>
        <taxon>Pterygota</taxon>
        <taxon>Neoptera</taxon>
        <taxon>Endopterygota</taxon>
        <taxon>Coleoptera</taxon>
        <taxon>Polyphaga</taxon>
        <taxon>Cucujiformia</taxon>
        <taxon>Chrysomeloidea</taxon>
        <taxon>Cerambycidae</taxon>
        <taxon>Lamiinae</taxon>
        <taxon>Monochamini</taxon>
        <taxon>Molorchus</taxon>
    </lineage>
</organism>
<evidence type="ECO:0000256" key="3">
    <source>
        <dbReference type="ARBA" id="ARBA00022771"/>
    </source>
</evidence>
<dbReference type="Gene3D" id="1.10.565.10">
    <property type="entry name" value="Retinoid X Receptor"/>
    <property type="match status" value="1"/>
</dbReference>
<keyword evidence="9" id="KW-0539">Nucleus</keyword>
<dbReference type="Gene3D" id="3.30.50.10">
    <property type="entry name" value="Erythroid Transcription Factor GATA-1, subunit A"/>
    <property type="match status" value="1"/>
</dbReference>
<dbReference type="Pfam" id="PF00105">
    <property type="entry name" value="zf-C4"/>
    <property type="match status" value="1"/>
</dbReference>
<evidence type="ECO:0000259" key="10">
    <source>
        <dbReference type="PROSITE" id="PS51030"/>
    </source>
</evidence>
<dbReference type="InterPro" id="IPR050274">
    <property type="entry name" value="Nuclear_hormone_rcpt_NR2"/>
</dbReference>
<keyword evidence="7" id="KW-0804">Transcription</keyword>
<evidence type="ECO:0000256" key="1">
    <source>
        <dbReference type="ARBA" id="ARBA00004123"/>
    </source>
</evidence>
<dbReference type="SUPFAM" id="SSF57716">
    <property type="entry name" value="Glucocorticoid receptor-like (DNA-binding domain)"/>
    <property type="match status" value="1"/>
</dbReference>
<keyword evidence="5" id="KW-0805">Transcription regulation</keyword>
<keyword evidence="2" id="KW-0479">Metal-binding</keyword>
<keyword evidence="8" id="KW-0675">Receptor</keyword>
<dbReference type="Proteomes" id="UP001162164">
    <property type="component" value="Unassembled WGS sequence"/>
</dbReference>
<dbReference type="InterPro" id="IPR035500">
    <property type="entry name" value="NHR-like_dom_sf"/>
</dbReference>
<dbReference type="PRINTS" id="PR00047">
    <property type="entry name" value="STROIDFINGER"/>
</dbReference>
<evidence type="ECO:0000256" key="8">
    <source>
        <dbReference type="ARBA" id="ARBA00023170"/>
    </source>
</evidence>
<dbReference type="CDD" id="cd06957">
    <property type="entry name" value="NR_DBD_PNR_like_2"/>
    <property type="match status" value="1"/>
</dbReference>
<comment type="subcellular location">
    <subcellularLocation>
        <location evidence="1">Nucleus</location>
    </subcellularLocation>
</comment>
<dbReference type="PROSITE" id="PS51030">
    <property type="entry name" value="NUCLEAR_REC_DBD_2"/>
    <property type="match status" value="1"/>
</dbReference>
<evidence type="ECO:0000256" key="4">
    <source>
        <dbReference type="ARBA" id="ARBA00022833"/>
    </source>
</evidence>